<dbReference type="InterPro" id="IPR013131">
    <property type="entry name" value="Mannitol_DH_N"/>
</dbReference>
<dbReference type="PROSITE" id="PS00974">
    <property type="entry name" value="MANNITOL_DHGENASE"/>
    <property type="match status" value="1"/>
</dbReference>
<evidence type="ECO:0000313" key="6">
    <source>
        <dbReference type="Proteomes" id="UP000027725"/>
    </source>
</evidence>
<dbReference type="InterPro" id="IPR013118">
    <property type="entry name" value="Mannitol_DH_C"/>
</dbReference>
<evidence type="ECO:0000313" key="5">
    <source>
        <dbReference type="EMBL" id="KEP68946.1"/>
    </source>
</evidence>
<dbReference type="EMBL" id="JHEH01000020">
    <property type="protein sequence ID" value="KEP68946.1"/>
    <property type="molecule type" value="Genomic_DNA"/>
</dbReference>
<dbReference type="PRINTS" id="PR00084">
    <property type="entry name" value="MTLDHDRGNASE"/>
</dbReference>
<feature type="domain" description="Mannitol dehydrogenase N-terminal" evidence="3">
    <location>
        <begin position="27"/>
        <end position="273"/>
    </location>
</feature>
<gene>
    <name evidence="5" type="ORF">DL1_07635</name>
</gene>
<dbReference type="SUPFAM" id="SSF48179">
    <property type="entry name" value="6-phosphogluconate dehydrogenase C-terminal domain-like"/>
    <property type="match status" value="1"/>
</dbReference>
<comment type="caution">
    <text evidence="5">The sequence shown here is derived from an EMBL/GenBank/DDBJ whole genome shotgun (WGS) entry which is preliminary data.</text>
</comment>
<dbReference type="SUPFAM" id="SSF51735">
    <property type="entry name" value="NAD(P)-binding Rossmann-fold domains"/>
    <property type="match status" value="1"/>
</dbReference>
<dbReference type="InterPro" id="IPR013328">
    <property type="entry name" value="6PGD_dom2"/>
</dbReference>
<dbReference type="InterPro" id="IPR050988">
    <property type="entry name" value="Mannitol_DH/Oxidoreductase"/>
</dbReference>
<dbReference type="InterPro" id="IPR023027">
    <property type="entry name" value="Mannitol_DH_CS"/>
</dbReference>
<dbReference type="PANTHER" id="PTHR43362">
    <property type="entry name" value="MANNITOL DEHYDROGENASE DSF1-RELATED"/>
    <property type="match status" value="1"/>
</dbReference>
<dbReference type="InterPro" id="IPR000669">
    <property type="entry name" value="Mannitol_DH"/>
</dbReference>
<evidence type="ECO:0000256" key="1">
    <source>
        <dbReference type="ARBA" id="ARBA00023002"/>
    </source>
</evidence>
<dbReference type="AlphaFoldDB" id="A0A074TAY0"/>
<dbReference type="Gene3D" id="1.10.1040.10">
    <property type="entry name" value="N-(1-d-carboxylethyl)-l-norvaline Dehydrogenase, domain 2"/>
    <property type="match status" value="1"/>
</dbReference>
<keyword evidence="1" id="KW-0560">Oxidoreductase</keyword>
<dbReference type="STRING" id="1185766.SAMN05216224_11152"/>
<dbReference type="GO" id="GO:0016616">
    <property type="term" value="F:oxidoreductase activity, acting on the CH-OH group of donors, NAD or NADP as acceptor"/>
    <property type="evidence" value="ECO:0007669"/>
    <property type="project" value="TreeGrafter"/>
</dbReference>
<evidence type="ECO:0000259" key="3">
    <source>
        <dbReference type="Pfam" id="PF01232"/>
    </source>
</evidence>
<organism evidence="5 6">
    <name type="scientific">Thioclava dalianensis</name>
    <dbReference type="NCBI Taxonomy" id="1185766"/>
    <lineage>
        <taxon>Bacteria</taxon>
        <taxon>Pseudomonadati</taxon>
        <taxon>Pseudomonadota</taxon>
        <taxon>Alphaproteobacteria</taxon>
        <taxon>Rhodobacterales</taxon>
        <taxon>Paracoccaceae</taxon>
        <taxon>Thioclava</taxon>
    </lineage>
</organism>
<sequence>MTRLKHLADINGPADLPGYDPSAHGTGIVHLGLGAFHRAHQAVYTDAALAAEGGDWRIIGVSLRSVEIVEALSAQNGLYTVIERDDAASTGRVIGAISKALSGAGGGAEILRALSDPSTRIVSLSVTEKAYGISRDAYQADPSHPAVAADLAHPETPSGVLGLLSAALRARRAAGHDPFTVLCCDNLPDNGAMLRGGVISFTEHHDPELAQWIADTVAFPSTMVDRITPAATDETLADALALTGCEDHAAIETEPFSQWVIEDHFPTGRPAWEAGGALFVEDVRPYELMKLRLLNGAHSMLAYAGFLAGCDYVRDVMARPDLARLIARQMDAAAATLPPLDAIDLQAYRDQLLARFANRAIAHRTAQIAMDGTQKLPQRIFAPAVDTLRAGGDLSAFAFATAVWMRYALGRHEDGTSYTLNDPRGEEITAALKDKTEAAAISRALHALPGLVPNSLSDSPKWRGAVEQKLTTLLQDGVEAAIRKEAE</sequence>
<dbReference type="Gene3D" id="3.40.50.720">
    <property type="entry name" value="NAD(P)-binding Rossmann-like Domain"/>
    <property type="match status" value="1"/>
</dbReference>
<reference evidence="5 6" key="1">
    <citation type="submission" date="2014-03" db="EMBL/GenBank/DDBJ databases">
        <title>The draft genome sequence of Thioclava dalianensis DLFJ1-1.</title>
        <authorList>
            <person name="Lai Q."/>
            <person name="Shao Z."/>
        </authorList>
    </citation>
    <scope>NUCLEOTIDE SEQUENCE [LARGE SCALE GENOMIC DNA]</scope>
    <source>
        <strain evidence="5 6">DLFJ1-1</strain>
    </source>
</reference>
<protein>
    <submittedName>
        <fullName evidence="5">D-mannonate oxidoreductase</fullName>
    </submittedName>
</protein>
<feature type="domain" description="Mannitol dehydrogenase C-terminal" evidence="4">
    <location>
        <begin position="282"/>
        <end position="437"/>
    </location>
</feature>
<dbReference type="eggNOG" id="COG0246">
    <property type="taxonomic scope" value="Bacteria"/>
</dbReference>
<dbReference type="InterPro" id="IPR008927">
    <property type="entry name" value="6-PGluconate_DH-like_C_sf"/>
</dbReference>
<evidence type="ECO:0000256" key="2">
    <source>
        <dbReference type="ARBA" id="ARBA00023027"/>
    </source>
</evidence>
<keyword evidence="6" id="KW-1185">Reference proteome</keyword>
<proteinExistence type="predicted"/>
<accession>A0A074TAY0</accession>
<evidence type="ECO:0000259" key="4">
    <source>
        <dbReference type="Pfam" id="PF08125"/>
    </source>
</evidence>
<name>A0A074TAY0_9RHOB</name>
<dbReference type="PANTHER" id="PTHR43362:SF1">
    <property type="entry name" value="MANNITOL DEHYDROGENASE 2-RELATED"/>
    <property type="match status" value="1"/>
</dbReference>
<dbReference type="GO" id="GO:0019594">
    <property type="term" value="P:mannitol metabolic process"/>
    <property type="evidence" value="ECO:0007669"/>
    <property type="project" value="InterPro"/>
</dbReference>
<dbReference type="RefSeq" id="WP_038067672.1">
    <property type="nucleotide sequence ID" value="NZ_FOVB01000011.1"/>
</dbReference>
<dbReference type="Proteomes" id="UP000027725">
    <property type="component" value="Unassembled WGS sequence"/>
</dbReference>
<keyword evidence="2" id="KW-0520">NAD</keyword>
<dbReference type="OrthoDB" id="271711at2"/>
<dbReference type="Pfam" id="PF01232">
    <property type="entry name" value="Mannitol_dh"/>
    <property type="match status" value="1"/>
</dbReference>
<dbReference type="Pfam" id="PF08125">
    <property type="entry name" value="Mannitol_dh_C"/>
    <property type="match status" value="1"/>
</dbReference>
<dbReference type="InterPro" id="IPR036291">
    <property type="entry name" value="NAD(P)-bd_dom_sf"/>
</dbReference>